<reference evidence="5 6" key="1">
    <citation type="submission" date="2023-04" db="EMBL/GenBank/DDBJ databases">
        <title>Complete genome sequence of Alisedimentitalea scapharcae.</title>
        <authorList>
            <person name="Rong J.-C."/>
            <person name="Yi M.-L."/>
            <person name="Zhao Q."/>
        </authorList>
    </citation>
    <scope>NUCLEOTIDE SEQUENCE [LARGE SCALE GENOMIC DNA]</scope>
    <source>
        <strain evidence="5 6">KCTC 42119</strain>
    </source>
</reference>
<dbReference type="InterPro" id="IPR050908">
    <property type="entry name" value="SmbC-like"/>
</dbReference>
<dbReference type="PANTHER" id="PTHR40055">
    <property type="entry name" value="TRANSCRIPTIONAL REGULATOR YGIV-RELATED"/>
    <property type="match status" value="1"/>
</dbReference>
<dbReference type="Gene3D" id="3.20.80.10">
    <property type="entry name" value="Regulatory factor, effector binding domain"/>
    <property type="match status" value="1"/>
</dbReference>
<keyword evidence="1" id="KW-0805">Transcription regulation</keyword>
<gene>
    <name evidence="5" type="ORF">QEZ52_04625</name>
</gene>
<dbReference type="SMART" id="SM00871">
    <property type="entry name" value="AraC_E_bind"/>
    <property type="match status" value="1"/>
</dbReference>
<dbReference type="InterPro" id="IPR009057">
    <property type="entry name" value="Homeodomain-like_sf"/>
</dbReference>
<evidence type="ECO:0000313" key="6">
    <source>
        <dbReference type="Proteomes" id="UP001623232"/>
    </source>
</evidence>
<evidence type="ECO:0000256" key="1">
    <source>
        <dbReference type="ARBA" id="ARBA00023015"/>
    </source>
</evidence>
<dbReference type="InterPro" id="IPR029442">
    <property type="entry name" value="GyrI-like"/>
</dbReference>
<accession>A0ABZ2XVC7</accession>
<dbReference type="Gene3D" id="1.10.10.60">
    <property type="entry name" value="Homeodomain-like"/>
    <property type="match status" value="2"/>
</dbReference>
<dbReference type="InterPro" id="IPR010499">
    <property type="entry name" value="AraC_E-bd"/>
</dbReference>
<dbReference type="Proteomes" id="UP001623232">
    <property type="component" value="Chromosome"/>
</dbReference>
<dbReference type="SUPFAM" id="SSF46689">
    <property type="entry name" value="Homeodomain-like"/>
    <property type="match status" value="2"/>
</dbReference>
<keyword evidence="3" id="KW-0804">Transcription</keyword>
<dbReference type="PROSITE" id="PS00041">
    <property type="entry name" value="HTH_ARAC_FAMILY_1"/>
    <property type="match status" value="1"/>
</dbReference>
<dbReference type="Pfam" id="PF06445">
    <property type="entry name" value="GyrI-like"/>
    <property type="match status" value="1"/>
</dbReference>
<feature type="domain" description="HTH araC/xylS-type" evidence="4">
    <location>
        <begin position="10"/>
        <end position="108"/>
    </location>
</feature>
<organism evidence="5 6">
    <name type="scientific">Aliisedimentitalea scapharcae</name>
    <dbReference type="NCBI Taxonomy" id="1524259"/>
    <lineage>
        <taxon>Bacteria</taxon>
        <taxon>Pseudomonadati</taxon>
        <taxon>Pseudomonadota</taxon>
        <taxon>Alphaproteobacteria</taxon>
        <taxon>Rhodobacterales</taxon>
        <taxon>Roseobacteraceae</taxon>
        <taxon>Aliisedimentitalea</taxon>
    </lineage>
</organism>
<keyword evidence="6" id="KW-1185">Reference proteome</keyword>
<name>A0ABZ2XVC7_9RHOB</name>
<keyword evidence="2" id="KW-0238">DNA-binding</keyword>
<dbReference type="PROSITE" id="PS01124">
    <property type="entry name" value="HTH_ARAC_FAMILY_2"/>
    <property type="match status" value="1"/>
</dbReference>
<dbReference type="InterPro" id="IPR011256">
    <property type="entry name" value="Reg_factor_effector_dom_sf"/>
</dbReference>
<sequence length="277" mass="30646">MTTSYEDRVLRVLAYIHDNPAGDLSLDNLADVAAMSRFHWHRVFRVLTGETCAQAVRRLRLHRAASWLVTGDRPVDRIARDVGYPNLKSFARAFAEAYGASPTAFRKAGRATLANPTLKIGDYPMHPVSLRNEPARRLIGLPHTGAYMEIGKSFEAFGAMCESRQLWPHMGPAAAVYYDNPECVAEAELRSFAGGEYRGEGIPQGLEERRLEGGKTAVLTYKGPYSGISGAYQSLYGNWLPTSGEEPADAPCFEIYMNNPRDTAPEDLVTEICMPLK</sequence>
<evidence type="ECO:0000256" key="3">
    <source>
        <dbReference type="ARBA" id="ARBA00023163"/>
    </source>
</evidence>
<dbReference type="EMBL" id="CP123584">
    <property type="protein sequence ID" value="WZK89838.1"/>
    <property type="molecule type" value="Genomic_DNA"/>
</dbReference>
<protein>
    <submittedName>
        <fullName evidence="5">AraC family transcriptional regulator</fullName>
    </submittedName>
</protein>
<proteinExistence type="predicted"/>
<dbReference type="Pfam" id="PF12833">
    <property type="entry name" value="HTH_18"/>
    <property type="match status" value="1"/>
</dbReference>
<dbReference type="SUPFAM" id="SSF55136">
    <property type="entry name" value="Probable bacterial effector-binding domain"/>
    <property type="match status" value="1"/>
</dbReference>
<dbReference type="RefSeq" id="WP_406648299.1">
    <property type="nucleotide sequence ID" value="NZ_CP123584.1"/>
</dbReference>
<dbReference type="PANTHER" id="PTHR40055:SF1">
    <property type="entry name" value="TRANSCRIPTIONAL REGULATOR YGIV-RELATED"/>
    <property type="match status" value="1"/>
</dbReference>
<dbReference type="InterPro" id="IPR018060">
    <property type="entry name" value="HTH_AraC"/>
</dbReference>
<evidence type="ECO:0000256" key="2">
    <source>
        <dbReference type="ARBA" id="ARBA00023125"/>
    </source>
</evidence>
<dbReference type="SMART" id="SM00342">
    <property type="entry name" value="HTH_ARAC"/>
    <property type="match status" value="1"/>
</dbReference>
<evidence type="ECO:0000313" key="5">
    <source>
        <dbReference type="EMBL" id="WZK89838.1"/>
    </source>
</evidence>
<evidence type="ECO:0000259" key="4">
    <source>
        <dbReference type="PROSITE" id="PS01124"/>
    </source>
</evidence>
<dbReference type="InterPro" id="IPR018062">
    <property type="entry name" value="HTH_AraC-typ_CS"/>
</dbReference>